<accession>A0A7J0G7F1</accession>
<protein>
    <recommendedName>
        <fullName evidence="1">Retrotransposon gag domain-containing protein</fullName>
    </recommendedName>
</protein>
<comment type="caution">
    <text evidence="2">The sequence shown here is derived from an EMBL/GenBank/DDBJ whole genome shotgun (WGS) entry which is preliminary data.</text>
</comment>
<organism evidence="2 3">
    <name type="scientific">Actinidia rufa</name>
    <dbReference type="NCBI Taxonomy" id="165716"/>
    <lineage>
        <taxon>Eukaryota</taxon>
        <taxon>Viridiplantae</taxon>
        <taxon>Streptophyta</taxon>
        <taxon>Embryophyta</taxon>
        <taxon>Tracheophyta</taxon>
        <taxon>Spermatophyta</taxon>
        <taxon>Magnoliopsida</taxon>
        <taxon>eudicotyledons</taxon>
        <taxon>Gunneridae</taxon>
        <taxon>Pentapetalae</taxon>
        <taxon>asterids</taxon>
        <taxon>Ericales</taxon>
        <taxon>Actinidiaceae</taxon>
        <taxon>Actinidia</taxon>
    </lineage>
</organism>
<feature type="domain" description="Retrotransposon gag" evidence="1">
    <location>
        <begin position="2"/>
        <end position="61"/>
    </location>
</feature>
<evidence type="ECO:0000313" key="3">
    <source>
        <dbReference type="Proteomes" id="UP000585474"/>
    </source>
</evidence>
<dbReference type="Pfam" id="PF03732">
    <property type="entry name" value="Retrotrans_gag"/>
    <property type="match status" value="1"/>
</dbReference>
<name>A0A7J0G7F1_9ERIC</name>
<dbReference type="OrthoDB" id="1936908at2759"/>
<dbReference type="EMBL" id="BJWL01000018">
    <property type="protein sequence ID" value="GFZ06724.1"/>
    <property type="molecule type" value="Genomic_DNA"/>
</dbReference>
<dbReference type="AlphaFoldDB" id="A0A7J0G7F1"/>
<keyword evidence="3" id="KW-1185">Reference proteome</keyword>
<evidence type="ECO:0000259" key="1">
    <source>
        <dbReference type="Pfam" id="PF03732"/>
    </source>
</evidence>
<evidence type="ECO:0000313" key="2">
    <source>
        <dbReference type="EMBL" id="GFZ06724.1"/>
    </source>
</evidence>
<gene>
    <name evidence="2" type="ORF">Acr_18g0008940</name>
</gene>
<dbReference type="Proteomes" id="UP000585474">
    <property type="component" value="Unassembled WGS sequence"/>
</dbReference>
<dbReference type="InterPro" id="IPR005162">
    <property type="entry name" value="Retrotrans_gag_dom"/>
</dbReference>
<proteinExistence type="predicted"/>
<reference evidence="2 3" key="1">
    <citation type="submission" date="2019-07" db="EMBL/GenBank/DDBJ databases">
        <title>De Novo Assembly of kiwifruit Actinidia rufa.</title>
        <authorList>
            <person name="Sugita-Konishi S."/>
            <person name="Sato K."/>
            <person name="Mori E."/>
            <person name="Abe Y."/>
            <person name="Kisaki G."/>
            <person name="Hamano K."/>
            <person name="Suezawa K."/>
            <person name="Otani M."/>
            <person name="Fukuda T."/>
            <person name="Manabe T."/>
            <person name="Gomi K."/>
            <person name="Tabuchi M."/>
            <person name="Akimitsu K."/>
            <person name="Kataoka I."/>
        </authorList>
    </citation>
    <scope>NUCLEOTIDE SEQUENCE [LARGE SCALE GENOMIC DNA]</scope>
    <source>
        <strain evidence="3">cv. Fuchu</strain>
    </source>
</reference>
<sequence length="151" mass="18009">MEKYVPRELQNAKCAEFEQLKQTGKIIAEYEETFTNLSEYVPYLVATNKMRARIFEDGLRHEIKKVIRPLVLPTYTDVLDRAIMVEQDEMEKRKYYASKRDSIISIMTPKWIEETKARIELEKPRERPKGAGTDVPDMWEESFRRMLEEQD</sequence>